<protein>
    <submittedName>
        <fullName evidence="1">Uncharacterized protein</fullName>
    </submittedName>
</protein>
<dbReference type="InParanoid" id="W4KLK6"/>
<reference evidence="1 2" key="1">
    <citation type="journal article" date="2012" name="New Phytol.">
        <title>Insight into trade-off between wood decay and parasitism from the genome of a fungal forest pathogen.</title>
        <authorList>
            <person name="Olson A."/>
            <person name="Aerts A."/>
            <person name="Asiegbu F."/>
            <person name="Belbahri L."/>
            <person name="Bouzid O."/>
            <person name="Broberg A."/>
            <person name="Canback B."/>
            <person name="Coutinho P.M."/>
            <person name="Cullen D."/>
            <person name="Dalman K."/>
            <person name="Deflorio G."/>
            <person name="van Diepen L.T."/>
            <person name="Dunand C."/>
            <person name="Duplessis S."/>
            <person name="Durling M."/>
            <person name="Gonthier P."/>
            <person name="Grimwood J."/>
            <person name="Fossdal C.G."/>
            <person name="Hansson D."/>
            <person name="Henrissat B."/>
            <person name="Hietala A."/>
            <person name="Himmelstrand K."/>
            <person name="Hoffmeister D."/>
            <person name="Hogberg N."/>
            <person name="James T.Y."/>
            <person name="Karlsson M."/>
            <person name="Kohler A."/>
            <person name="Kues U."/>
            <person name="Lee Y.H."/>
            <person name="Lin Y.C."/>
            <person name="Lind M."/>
            <person name="Lindquist E."/>
            <person name="Lombard V."/>
            <person name="Lucas S."/>
            <person name="Lunden K."/>
            <person name="Morin E."/>
            <person name="Murat C."/>
            <person name="Park J."/>
            <person name="Raffaello T."/>
            <person name="Rouze P."/>
            <person name="Salamov A."/>
            <person name="Schmutz J."/>
            <person name="Solheim H."/>
            <person name="Stahlberg J."/>
            <person name="Velez H."/>
            <person name="de Vries R.P."/>
            <person name="Wiebenga A."/>
            <person name="Woodward S."/>
            <person name="Yakovlev I."/>
            <person name="Garbelotto M."/>
            <person name="Martin F."/>
            <person name="Grigoriev I.V."/>
            <person name="Stenlid J."/>
        </authorList>
    </citation>
    <scope>NUCLEOTIDE SEQUENCE [LARGE SCALE GENOMIC DNA]</scope>
    <source>
        <strain evidence="1 2">TC 32-1</strain>
    </source>
</reference>
<dbReference type="KEGG" id="hir:HETIRDRAFT_99057"/>
<dbReference type="AlphaFoldDB" id="W4KLK6"/>
<evidence type="ECO:0000313" key="1">
    <source>
        <dbReference type="EMBL" id="ETW86584.1"/>
    </source>
</evidence>
<proteinExistence type="predicted"/>
<keyword evidence="2" id="KW-1185">Reference proteome</keyword>
<name>W4KLK6_HETIT</name>
<dbReference type="HOGENOM" id="CLU_1094410_0_0_1"/>
<dbReference type="EMBL" id="KI925454">
    <property type="protein sequence ID" value="ETW86584.1"/>
    <property type="molecule type" value="Genomic_DNA"/>
</dbReference>
<dbReference type="GeneID" id="20678888"/>
<accession>W4KLK6</accession>
<evidence type="ECO:0000313" key="2">
    <source>
        <dbReference type="Proteomes" id="UP000030671"/>
    </source>
</evidence>
<dbReference type="Proteomes" id="UP000030671">
    <property type="component" value="Unassembled WGS sequence"/>
</dbReference>
<gene>
    <name evidence="1" type="ORF">HETIRDRAFT_99057</name>
</gene>
<sequence>MPMRSVASILIRFRPPHDIILDVGLDLATEFDGGRDTSPFSEFGGDVEGGPPVLSSPSANPTQPHAQTLMFECLCAQIAALRDSSSKMTMSRMRPLNTSAASPALRPRDLLSLHSSRPPFSAADRSQESLPLTSVALRTLASASDQRAHSDLVGAVAMYSGAVGRPDWNMEHCAIRRSSVDEQFLRTRADLHSRFLHFAVRMFRAPVRPPVRPSARTRILARPTVVHSLFENLFPNTAHLWKLHLDLERSIHEP</sequence>
<organism evidence="1 2">
    <name type="scientific">Heterobasidion irregulare (strain TC 32-1)</name>
    <dbReference type="NCBI Taxonomy" id="747525"/>
    <lineage>
        <taxon>Eukaryota</taxon>
        <taxon>Fungi</taxon>
        <taxon>Dikarya</taxon>
        <taxon>Basidiomycota</taxon>
        <taxon>Agaricomycotina</taxon>
        <taxon>Agaricomycetes</taxon>
        <taxon>Russulales</taxon>
        <taxon>Bondarzewiaceae</taxon>
        <taxon>Heterobasidion</taxon>
        <taxon>Heterobasidion annosum species complex</taxon>
    </lineage>
</organism>
<dbReference type="RefSeq" id="XP_009540591.1">
    <property type="nucleotide sequence ID" value="XM_009542296.1"/>
</dbReference>